<name>A0A1H4CFC5_ALKAM</name>
<gene>
    <name evidence="1" type="ORF">SAMN04488051_104123</name>
</gene>
<sequence length="201" mass="21491">MEMKDQNVTKSTSQSRRKFLMRTGVGIVVASLPARSVWAGSGGIAQSIVASGHGSDFANGQCLHLKSSGFFGNNGNGSQANSFAETSARFTDIFPGHPLDLPPNPSKPIGEILMADVLQVNGEFIGSTKINRFMAAVYMNAVYHGQFGIYFPVIGSSPALQTAGDLANYLWNLASQNNTAVLSKEFEDLVNNRHPGSFQCS</sequence>
<dbReference type="STRING" id="152573.SAMN04488051_104123"/>
<dbReference type="AlphaFoldDB" id="A0A1H4CFC5"/>
<protein>
    <submittedName>
        <fullName evidence="1">Uncharacterized protein</fullName>
    </submittedName>
</protein>
<dbReference type="Proteomes" id="UP000198773">
    <property type="component" value="Unassembled WGS sequence"/>
</dbReference>
<evidence type="ECO:0000313" key="1">
    <source>
        <dbReference type="EMBL" id="SEA58772.1"/>
    </source>
</evidence>
<proteinExistence type="predicted"/>
<dbReference type="EMBL" id="FNRM01000004">
    <property type="protein sequence ID" value="SEA58772.1"/>
    <property type="molecule type" value="Genomic_DNA"/>
</dbReference>
<evidence type="ECO:0000313" key="2">
    <source>
        <dbReference type="Proteomes" id="UP000198773"/>
    </source>
</evidence>
<keyword evidence="2" id="KW-1185">Reference proteome</keyword>
<organism evidence="1 2">
    <name type="scientific">Alkalimonas amylolytica</name>
    <dbReference type="NCBI Taxonomy" id="152573"/>
    <lineage>
        <taxon>Bacteria</taxon>
        <taxon>Pseudomonadati</taxon>
        <taxon>Pseudomonadota</taxon>
        <taxon>Gammaproteobacteria</taxon>
        <taxon>Alkalimonas</taxon>
    </lineage>
</organism>
<accession>A0A1H4CFC5</accession>
<dbReference type="RefSeq" id="WP_216351830.1">
    <property type="nucleotide sequence ID" value="NZ_FNRM01000004.1"/>
</dbReference>
<dbReference type="InterPro" id="IPR006311">
    <property type="entry name" value="TAT_signal"/>
</dbReference>
<reference evidence="1 2" key="1">
    <citation type="submission" date="2016-10" db="EMBL/GenBank/DDBJ databases">
        <authorList>
            <person name="de Groot N.N."/>
        </authorList>
    </citation>
    <scope>NUCLEOTIDE SEQUENCE [LARGE SCALE GENOMIC DNA]</scope>
    <source>
        <strain evidence="1 2">CGMCC 1.3430</strain>
    </source>
</reference>
<dbReference type="PROSITE" id="PS51318">
    <property type="entry name" value="TAT"/>
    <property type="match status" value="1"/>
</dbReference>